<proteinExistence type="predicted"/>
<evidence type="ECO:0000313" key="5">
    <source>
        <dbReference type="Proteomes" id="UP001516023"/>
    </source>
</evidence>
<keyword evidence="1" id="KW-0489">Methyltransferase</keyword>
<gene>
    <name evidence="4" type="ORF">HJC23_007858</name>
</gene>
<evidence type="ECO:0000313" key="4">
    <source>
        <dbReference type="EMBL" id="KAL3805897.1"/>
    </source>
</evidence>
<sequence>MMSKTTMIFAIVTTASAIRGRTSGFTSLFGYQHQRWQSGRFLSADRGTSVAASPLNPVTSCNPAFPNKYLIYWRGEHKEGYSQTFRHWEFLSALTATIADRHRTVNASQAYQLLQEATSFSNAFSFDPTKRHGLDLMTSLHQAKLFNEALQFLSFSNDSCSIQSMITPEIVAHATKRCALIHSSYQVVADGMDYSELVDRSLKSRAFEAMFSGHSHSNTATTNSTSKSWSVRRQEYSFAGNNDEPRFGKRTTRSPSKEKVALLALKPLLEKFGGTVDLKNPECQICLMEGLCDNKFHVKEEKLYKILGVKLASGAKHSVIAPNTRICKTNTPLCSISAHLLCNIAMIRGNHTVLDPFAGSAATLLAASRIASDVRTVGIEVLSDTLISREQIRQDFISRHLKEPLALFEGDVMDPNIRDESRNLIGNLGFDVILTDPPYGIRETMAVDGYFDGQSALSNLIKAIEHDRSAGKPLLKQGGRFVAFQPCRHGQSIRTLLPSRLELEHAGLKLDKMREQKLNSGLSRWILLFLSI</sequence>
<feature type="chain" id="PRO_5044827097" evidence="3">
    <location>
        <begin position="18"/>
        <end position="532"/>
    </location>
</feature>
<dbReference type="InterPro" id="IPR029063">
    <property type="entry name" value="SAM-dependent_MTases_sf"/>
</dbReference>
<dbReference type="Proteomes" id="UP001516023">
    <property type="component" value="Unassembled WGS sequence"/>
</dbReference>
<comment type="caution">
    <text evidence="4">The sequence shown here is derived from an EMBL/GenBank/DDBJ whole genome shotgun (WGS) entry which is preliminary data.</text>
</comment>
<protein>
    <submittedName>
        <fullName evidence="4">Uncharacterized protein</fullName>
    </submittedName>
</protein>
<organism evidence="4 5">
    <name type="scientific">Cyclotella cryptica</name>
    <dbReference type="NCBI Taxonomy" id="29204"/>
    <lineage>
        <taxon>Eukaryota</taxon>
        <taxon>Sar</taxon>
        <taxon>Stramenopiles</taxon>
        <taxon>Ochrophyta</taxon>
        <taxon>Bacillariophyta</taxon>
        <taxon>Coscinodiscophyceae</taxon>
        <taxon>Thalassiosirophycidae</taxon>
        <taxon>Stephanodiscales</taxon>
        <taxon>Stephanodiscaceae</taxon>
        <taxon>Cyclotella</taxon>
    </lineage>
</organism>
<evidence type="ECO:0000256" key="1">
    <source>
        <dbReference type="ARBA" id="ARBA00022603"/>
    </source>
</evidence>
<evidence type="ECO:0000256" key="3">
    <source>
        <dbReference type="SAM" id="SignalP"/>
    </source>
</evidence>
<dbReference type="AlphaFoldDB" id="A0ABD3R104"/>
<accession>A0ABD3R104</accession>
<dbReference type="PROSITE" id="PS00092">
    <property type="entry name" value="N6_MTASE"/>
    <property type="match status" value="1"/>
</dbReference>
<dbReference type="SUPFAM" id="SSF53335">
    <property type="entry name" value="S-adenosyl-L-methionine-dependent methyltransferases"/>
    <property type="match status" value="1"/>
</dbReference>
<dbReference type="EMBL" id="JABMIG020000001">
    <property type="protein sequence ID" value="KAL3805897.1"/>
    <property type="molecule type" value="Genomic_DNA"/>
</dbReference>
<evidence type="ECO:0000256" key="2">
    <source>
        <dbReference type="ARBA" id="ARBA00022679"/>
    </source>
</evidence>
<keyword evidence="3" id="KW-0732">Signal</keyword>
<reference evidence="4 5" key="1">
    <citation type="journal article" date="2020" name="G3 (Bethesda)">
        <title>Improved Reference Genome for Cyclotella cryptica CCMP332, a Model for Cell Wall Morphogenesis, Salinity Adaptation, and Lipid Production in Diatoms (Bacillariophyta).</title>
        <authorList>
            <person name="Roberts W.R."/>
            <person name="Downey K.M."/>
            <person name="Ruck E.C."/>
            <person name="Traller J.C."/>
            <person name="Alverson A.J."/>
        </authorList>
    </citation>
    <scope>NUCLEOTIDE SEQUENCE [LARGE SCALE GENOMIC DNA]</scope>
    <source>
        <strain evidence="4 5">CCMP332</strain>
    </source>
</reference>
<dbReference type="GO" id="GO:0008168">
    <property type="term" value="F:methyltransferase activity"/>
    <property type="evidence" value="ECO:0007669"/>
    <property type="project" value="UniProtKB-KW"/>
</dbReference>
<dbReference type="CDD" id="cd02440">
    <property type="entry name" value="AdoMet_MTases"/>
    <property type="match status" value="1"/>
</dbReference>
<dbReference type="GO" id="GO:0032259">
    <property type="term" value="P:methylation"/>
    <property type="evidence" value="ECO:0007669"/>
    <property type="project" value="UniProtKB-KW"/>
</dbReference>
<name>A0ABD3R104_9STRA</name>
<dbReference type="InterPro" id="IPR002052">
    <property type="entry name" value="DNA_methylase_N6_adenine_CS"/>
</dbReference>
<dbReference type="PANTHER" id="PTHR13370">
    <property type="entry name" value="RNA METHYLASE-RELATED"/>
    <property type="match status" value="1"/>
</dbReference>
<dbReference type="PANTHER" id="PTHR13370:SF3">
    <property type="entry name" value="TRNA (GUANINE(10)-N2)-METHYLTRANSFERASE HOMOLOG"/>
    <property type="match status" value="1"/>
</dbReference>
<dbReference type="Gene3D" id="3.40.50.150">
    <property type="entry name" value="Vaccinia Virus protein VP39"/>
    <property type="match status" value="1"/>
</dbReference>
<feature type="signal peptide" evidence="3">
    <location>
        <begin position="1"/>
        <end position="17"/>
    </location>
</feature>
<keyword evidence="5" id="KW-1185">Reference proteome</keyword>
<keyword evidence="2" id="KW-0808">Transferase</keyword>